<name>A0A9Y2NND8_9PSEU</name>
<gene>
    <name evidence="3" type="ORF">QRX60_18835</name>
</gene>
<sequence length="512" mass="50318">MSAPQPPNQPWGGGQPPQGPPSGPQPQQDNPFGSPEPTQVVQPAQPQGGSPFGETPEPTQVVQPGHPGDGGAGATQAMPPVDANATQMVNPVGGGDAPVGDSTQLVPPGSQPPAIPYTPPPSAADNPAAAFGQQQGGFGQQPGGYGQPGQQGGFGQQPGFGQPGQPGQPPQGFGGPGFGGPQQPGFGGQPPQFGAAAPGGNGLFGYIAGGVVALLALVALIISFAYMSDASDYSKIFDLAPDQAAIDKVLDQAGIIGPGLVWFYVVMILVGSLVSLAGGVGLALVGKLGGIKKFVPIAIAAGGALLTVFALLLKIGMTPNAETLAQASASEKDTFGLGLPPLILGVLILIVGVLGFIPATRQFVGLGDGGAAPGGPQGFGGPPNQGGFGGPQQPGGFGQPGQPGQPGGFGQQPGGYGQPGQPPQGYGPPPGYGQPGGPNPSSGGFPQPSSGGFPQPGQPQQPGGYGQPGQPPQGYPQQPGQPPQGWGQPPGQQGPPSGGFGQPGQPPQQQQW</sequence>
<proteinExistence type="predicted"/>
<dbReference type="Proteomes" id="UP001239397">
    <property type="component" value="Chromosome"/>
</dbReference>
<feature type="transmembrane region" description="Helical" evidence="2">
    <location>
        <begin position="297"/>
        <end position="317"/>
    </location>
</feature>
<feature type="compositionally biased region" description="Pro residues" evidence="1">
    <location>
        <begin position="109"/>
        <end position="122"/>
    </location>
</feature>
<evidence type="ECO:0000313" key="3">
    <source>
        <dbReference type="EMBL" id="WIY05793.1"/>
    </source>
</evidence>
<feature type="compositionally biased region" description="Gly residues" evidence="1">
    <location>
        <begin position="134"/>
        <end position="164"/>
    </location>
</feature>
<feature type="compositionally biased region" description="Low complexity" evidence="1">
    <location>
        <begin position="439"/>
        <end position="462"/>
    </location>
</feature>
<dbReference type="EMBL" id="CP127295">
    <property type="protein sequence ID" value="WIY05793.1"/>
    <property type="molecule type" value="Genomic_DNA"/>
</dbReference>
<feature type="compositionally biased region" description="Low complexity" evidence="1">
    <location>
        <begin position="483"/>
        <end position="495"/>
    </location>
</feature>
<evidence type="ECO:0000313" key="4">
    <source>
        <dbReference type="Proteomes" id="UP001239397"/>
    </source>
</evidence>
<keyword evidence="2" id="KW-1133">Transmembrane helix</keyword>
<feature type="compositionally biased region" description="Low complexity" evidence="1">
    <location>
        <begin position="123"/>
        <end position="133"/>
    </location>
</feature>
<feature type="compositionally biased region" description="Polar residues" evidence="1">
    <location>
        <begin position="36"/>
        <end position="48"/>
    </location>
</feature>
<feature type="transmembrane region" description="Helical" evidence="2">
    <location>
        <begin position="203"/>
        <end position="227"/>
    </location>
</feature>
<keyword evidence="2" id="KW-0812">Transmembrane</keyword>
<feature type="region of interest" description="Disordered" evidence="1">
    <location>
        <begin position="373"/>
        <end position="512"/>
    </location>
</feature>
<keyword evidence="4" id="KW-1185">Reference proteome</keyword>
<feature type="compositionally biased region" description="Pro residues" evidence="1">
    <location>
        <begin position="469"/>
        <end position="482"/>
    </location>
</feature>
<protein>
    <submittedName>
        <fullName evidence="3">Uncharacterized protein</fullName>
    </submittedName>
</protein>
<feature type="compositionally biased region" description="Gly residues" evidence="1">
    <location>
        <begin position="172"/>
        <end position="188"/>
    </location>
</feature>
<accession>A0A9Y2NND8</accession>
<dbReference type="AlphaFoldDB" id="A0A9Y2NND8"/>
<dbReference type="RefSeq" id="WP_286002074.1">
    <property type="nucleotide sequence ID" value="NZ_CP127295.1"/>
</dbReference>
<feature type="compositionally biased region" description="Gly residues" evidence="1">
    <location>
        <begin position="373"/>
        <end position="418"/>
    </location>
</feature>
<organism evidence="3 4">
    <name type="scientific">Amycolatopsis mongoliensis</name>
    <dbReference type="NCBI Taxonomy" id="715475"/>
    <lineage>
        <taxon>Bacteria</taxon>
        <taxon>Bacillati</taxon>
        <taxon>Actinomycetota</taxon>
        <taxon>Actinomycetes</taxon>
        <taxon>Pseudonocardiales</taxon>
        <taxon>Pseudonocardiaceae</taxon>
        <taxon>Amycolatopsis</taxon>
    </lineage>
</organism>
<evidence type="ECO:0000256" key="2">
    <source>
        <dbReference type="SAM" id="Phobius"/>
    </source>
</evidence>
<feature type="region of interest" description="Disordered" evidence="1">
    <location>
        <begin position="1"/>
        <end position="194"/>
    </location>
</feature>
<dbReference type="KEGG" id="amog:QRX60_18835"/>
<evidence type="ECO:0000256" key="1">
    <source>
        <dbReference type="SAM" id="MobiDB-lite"/>
    </source>
</evidence>
<feature type="transmembrane region" description="Helical" evidence="2">
    <location>
        <begin position="337"/>
        <end position="357"/>
    </location>
</feature>
<feature type="transmembrane region" description="Helical" evidence="2">
    <location>
        <begin position="261"/>
        <end position="285"/>
    </location>
</feature>
<feature type="compositionally biased region" description="Pro residues" evidence="1">
    <location>
        <begin position="420"/>
        <end position="432"/>
    </location>
</feature>
<reference evidence="3 4" key="1">
    <citation type="submission" date="2023-06" db="EMBL/GenBank/DDBJ databases">
        <authorList>
            <person name="Oyuntsetseg B."/>
            <person name="Kim S.B."/>
        </authorList>
    </citation>
    <scope>NUCLEOTIDE SEQUENCE [LARGE SCALE GENOMIC DNA]</scope>
    <source>
        <strain evidence="3 4">4-36</strain>
    </source>
</reference>
<keyword evidence="2" id="KW-0472">Membrane</keyword>